<dbReference type="InterPro" id="IPR004621">
    <property type="entry name" value="Fadh2_euk"/>
</dbReference>
<dbReference type="InterPro" id="IPR003171">
    <property type="entry name" value="Mehydrof_redctse-like"/>
</dbReference>
<dbReference type="GO" id="GO:0035999">
    <property type="term" value="P:tetrahydrofolate interconversion"/>
    <property type="evidence" value="ECO:0007669"/>
    <property type="project" value="TreeGrafter"/>
</dbReference>
<sequence>MKIIDKMNASIKEGKPFFSFEFFPPRTEEGVENLFDRQDRMASYGPTFCDITWGAGGSTADLTLDIAAKMQNMVCVETMMHLTCTNMPEEKLRDALDKLKGYGIQNVLALRGDPPKGQESFTVVEGGFACALDLVKYIRAHYGDTFGICVAGYPEAHPDVIVDDPERMKENYWKDVHYLKEKIDAGADLVITQLFYDVERYFQFVKDCRSVGITAPIIPGVMPIMTYGGFKRMTGFCKTSVPPRIAADLEAIKDNEEAVKAYGIELGTKTCRALLDAGVPGLHLYTLNLEASALAILENLGLVNKAQRPRPLPWRKAPSHKRLAEEVRPIHWSNRPKAYLTRTADWDSFPAGRWGNARSPAYGTLSDYQFMRRHSGSEKRREKARAAWGASLNSVADVVNVFVKYTSGEINVLPWSEMDSLQHETGKIQERLVALNRSDLLTINSQPAVNGAPSSDPHVGWGAGNGYVYQKAYVEFFCSPASFRALEARLACVPSITYMAVNAAGQSATNVPAGAVNAVTWGVFPAREVIQPTVVDPQSFLVWKDEAFALWTEEWGSLYAPGSRSRAVIEDIAGSWYLVSVVDNDYVRGDLFSVLEAPAAAAAPSANGNGASANGSHAIAEPERLAA</sequence>
<dbReference type="AlphaFoldDB" id="A0AAW1S9Y6"/>
<reference evidence="15 16" key="1">
    <citation type="journal article" date="2024" name="Nat. Commun.">
        <title>Phylogenomics reveals the evolutionary origins of lichenization in chlorophyte algae.</title>
        <authorList>
            <person name="Puginier C."/>
            <person name="Libourel C."/>
            <person name="Otte J."/>
            <person name="Skaloud P."/>
            <person name="Haon M."/>
            <person name="Grisel S."/>
            <person name="Petersen M."/>
            <person name="Berrin J.G."/>
            <person name="Delaux P.M."/>
            <person name="Dal Grande F."/>
            <person name="Keller J."/>
        </authorList>
    </citation>
    <scope>NUCLEOTIDE SEQUENCE [LARGE SCALE GENOMIC DNA]</scope>
    <source>
        <strain evidence="15 16">SAG 245.80</strain>
    </source>
</reference>
<dbReference type="PANTHER" id="PTHR45754">
    <property type="entry name" value="METHYLENETETRAHYDROFOLATE REDUCTASE"/>
    <property type="match status" value="1"/>
</dbReference>
<evidence type="ECO:0000256" key="6">
    <source>
        <dbReference type="ARBA" id="ARBA00022827"/>
    </source>
</evidence>
<comment type="cofactor">
    <cofactor evidence="1">
        <name>FAD</name>
        <dbReference type="ChEBI" id="CHEBI:57692"/>
    </cofactor>
</comment>
<feature type="domain" description="MTHFR SAM-binding regulatory" evidence="14">
    <location>
        <begin position="310"/>
        <end position="589"/>
    </location>
</feature>
<dbReference type="Pfam" id="PF02219">
    <property type="entry name" value="MTHFR"/>
    <property type="match status" value="1"/>
</dbReference>
<dbReference type="InterPro" id="IPR029041">
    <property type="entry name" value="FAD-linked_oxidoreductase-like"/>
</dbReference>
<feature type="compositionally biased region" description="Low complexity" evidence="13">
    <location>
        <begin position="603"/>
        <end position="616"/>
    </location>
</feature>
<evidence type="ECO:0000256" key="7">
    <source>
        <dbReference type="ARBA" id="ARBA00023002"/>
    </source>
</evidence>
<evidence type="ECO:0000256" key="4">
    <source>
        <dbReference type="ARBA" id="ARBA00011738"/>
    </source>
</evidence>
<organism evidence="15 16">
    <name type="scientific">Elliptochloris bilobata</name>
    <dbReference type="NCBI Taxonomy" id="381761"/>
    <lineage>
        <taxon>Eukaryota</taxon>
        <taxon>Viridiplantae</taxon>
        <taxon>Chlorophyta</taxon>
        <taxon>core chlorophytes</taxon>
        <taxon>Trebouxiophyceae</taxon>
        <taxon>Trebouxiophyceae incertae sedis</taxon>
        <taxon>Elliptochloris clade</taxon>
        <taxon>Elliptochloris</taxon>
    </lineage>
</organism>
<dbReference type="GO" id="GO:0009086">
    <property type="term" value="P:methionine biosynthetic process"/>
    <property type="evidence" value="ECO:0007669"/>
    <property type="project" value="TreeGrafter"/>
</dbReference>
<comment type="subunit">
    <text evidence="4">Homodimer.</text>
</comment>
<dbReference type="CDD" id="cd00537">
    <property type="entry name" value="MTHFR"/>
    <property type="match status" value="1"/>
</dbReference>
<comment type="pathway">
    <text evidence="2 12">One-carbon metabolism; tetrahydrofolate interconversion.</text>
</comment>
<dbReference type="EC" id="1.5.1.54" evidence="9"/>
<evidence type="ECO:0000256" key="2">
    <source>
        <dbReference type="ARBA" id="ARBA00004777"/>
    </source>
</evidence>
<dbReference type="Pfam" id="PF21895">
    <property type="entry name" value="MTHFR_C"/>
    <property type="match status" value="1"/>
</dbReference>
<keyword evidence="16" id="KW-1185">Reference proteome</keyword>
<comment type="caution">
    <text evidence="15">The sequence shown here is derived from an EMBL/GenBank/DDBJ whole genome shotgun (WGS) entry which is preliminary data.</text>
</comment>
<name>A0AAW1S9Y6_9CHLO</name>
<keyword evidence="8" id="KW-0520">NAD</keyword>
<evidence type="ECO:0000256" key="1">
    <source>
        <dbReference type="ARBA" id="ARBA00001974"/>
    </source>
</evidence>
<dbReference type="GO" id="GO:0005829">
    <property type="term" value="C:cytosol"/>
    <property type="evidence" value="ECO:0007669"/>
    <property type="project" value="TreeGrafter"/>
</dbReference>
<keyword evidence="7" id="KW-0560">Oxidoreductase</keyword>
<evidence type="ECO:0000256" key="8">
    <source>
        <dbReference type="ARBA" id="ARBA00023027"/>
    </source>
</evidence>
<dbReference type="PANTHER" id="PTHR45754:SF3">
    <property type="entry name" value="METHYLENETETRAHYDROFOLATE REDUCTASE (NADPH)"/>
    <property type="match status" value="1"/>
</dbReference>
<dbReference type="Proteomes" id="UP001445335">
    <property type="component" value="Unassembled WGS sequence"/>
</dbReference>
<evidence type="ECO:0000256" key="11">
    <source>
        <dbReference type="ARBA" id="ARBA00053514"/>
    </source>
</evidence>
<evidence type="ECO:0000313" key="16">
    <source>
        <dbReference type="Proteomes" id="UP001445335"/>
    </source>
</evidence>
<comment type="catalytic activity">
    <reaction evidence="10">
        <text>(6S)-5-methyl-5,6,7,8-tetrahydrofolate + NAD(+) = (6R)-5,10-methylene-5,6,7,8-tetrahydrofolate + NADH + H(+)</text>
        <dbReference type="Rhea" id="RHEA:19821"/>
        <dbReference type="ChEBI" id="CHEBI:15378"/>
        <dbReference type="ChEBI" id="CHEBI:15636"/>
        <dbReference type="ChEBI" id="CHEBI:18608"/>
        <dbReference type="ChEBI" id="CHEBI:57540"/>
        <dbReference type="ChEBI" id="CHEBI:57945"/>
        <dbReference type="EC" id="1.5.1.54"/>
    </reaction>
</comment>
<dbReference type="GO" id="GO:0106312">
    <property type="term" value="F:methylenetetrahydrofolate reductase (NADH) activity"/>
    <property type="evidence" value="ECO:0007669"/>
    <property type="project" value="UniProtKB-EC"/>
</dbReference>
<evidence type="ECO:0000259" key="14">
    <source>
        <dbReference type="Pfam" id="PF21895"/>
    </source>
</evidence>
<dbReference type="Gene3D" id="3.20.20.220">
    <property type="match status" value="1"/>
</dbReference>
<dbReference type="FunFam" id="3.20.20.220:FF:000005">
    <property type="entry name" value="Methylenetetrahydrofolate reductase"/>
    <property type="match status" value="1"/>
</dbReference>
<keyword evidence="6" id="KW-0274">FAD</keyword>
<accession>A0AAW1S9Y6</accession>
<evidence type="ECO:0000256" key="5">
    <source>
        <dbReference type="ARBA" id="ARBA00022630"/>
    </source>
</evidence>
<dbReference type="EMBL" id="JALJOU010000007">
    <property type="protein sequence ID" value="KAK9842600.1"/>
    <property type="molecule type" value="Genomic_DNA"/>
</dbReference>
<evidence type="ECO:0000256" key="13">
    <source>
        <dbReference type="SAM" id="MobiDB-lite"/>
    </source>
</evidence>
<evidence type="ECO:0000313" key="15">
    <source>
        <dbReference type="EMBL" id="KAK9842600.1"/>
    </source>
</evidence>
<dbReference type="GO" id="GO:0071949">
    <property type="term" value="F:FAD binding"/>
    <property type="evidence" value="ECO:0007669"/>
    <property type="project" value="TreeGrafter"/>
</dbReference>
<feature type="region of interest" description="Disordered" evidence="13">
    <location>
        <begin position="603"/>
        <end position="627"/>
    </location>
</feature>
<dbReference type="NCBIfam" id="TIGR00677">
    <property type="entry name" value="fadh2_euk"/>
    <property type="match status" value="1"/>
</dbReference>
<dbReference type="SUPFAM" id="SSF51730">
    <property type="entry name" value="FAD-linked oxidoreductase"/>
    <property type="match status" value="1"/>
</dbReference>
<evidence type="ECO:0000256" key="3">
    <source>
        <dbReference type="ARBA" id="ARBA00006743"/>
    </source>
</evidence>
<evidence type="ECO:0000256" key="10">
    <source>
        <dbReference type="ARBA" id="ARBA00051201"/>
    </source>
</evidence>
<comment type="similarity">
    <text evidence="3">Belongs to the methylenetetrahydrofolate reductase family.</text>
</comment>
<dbReference type="InterPro" id="IPR053806">
    <property type="entry name" value="MTHFR_C"/>
</dbReference>
<evidence type="ECO:0000256" key="12">
    <source>
        <dbReference type="RuleBase" id="RU004254"/>
    </source>
</evidence>
<protein>
    <recommendedName>
        <fullName evidence="9">methylenetetrahydrofolate reductase (NADH)</fullName>
        <ecNumber evidence="9">1.5.1.54</ecNumber>
    </recommendedName>
</protein>
<proteinExistence type="inferred from homology"/>
<comment type="function">
    <text evidence="11">The probable reversibility of the MTHFR reaction in plants suggests that they can metabolize the methyl group of 5,10-methylenetetrahydrofolate to serine, sugars and starch.</text>
</comment>
<keyword evidence="5" id="KW-0285">Flavoprotein</keyword>
<gene>
    <name evidence="15" type="ORF">WJX81_008347</name>
</gene>
<evidence type="ECO:0000256" key="9">
    <source>
        <dbReference type="ARBA" id="ARBA00034529"/>
    </source>
</evidence>